<organism evidence="2 3">
    <name type="scientific">Nocardia aurantiaca</name>
    <dbReference type="NCBI Taxonomy" id="2675850"/>
    <lineage>
        <taxon>Bacteria</taxon>
        <taxon>Bacillati</taxon>
        <taxon>Actinomycetota</taxon>
        <taxon>Actinomycetes</taxon>
        <taxon>Mycobacteriales</taxon>
        <taxon>Nocardiaceae</taxon>
        <taxon>Nocardia</taxon>
    </lineage>
</organism>
<dbReference type="Proteomes" id="UP000432464">
    <property type="component" value="Unassembled WGS sequence"/>
</dbReference>
<keyword evidence="3" id="KW-1185">Reference proteome</keyword>
<comment type="caution">
    <text evidence="2">The sequence shown here is derived from an EMBL/GenBank/DDBJ whole genome shotgun (WGS) entry which is preliminary data.</text>
</comment>
<dbReference type="AlphaFoldDB" id="A0A6I3KRX0"/>
<feature type="region of interest" description="Disordered" evidence="1">
    <location>
        <begin position="119"/>
        <end position="147"/>
    </location>
</feature>
<gene>
    <name evidence="2" type="ORF">GLP40_03305</name>
</gene>
<dbReference type="RefSeq" id="WP_154786251.1">
    <property type="nucleotide sequence ID" value="NZ_WMBB01000001.1"/>
</dbReference>
<evidence type="ECO:0000256" key="1">
    <source>
        <dbReference type="SAM" id="MobiDB-lite"/>
    </source>
</evidence>
<dbReference type="Gene3D" id="3.10.450.50">
    <property type="match status" value="1"/>
</dbReference>
<protein>
    <recommendedName>
        <fullName evidence="4">DUF4878 domain-containing protein</fullName>
    </recommendedName>
</protein>
<accession>A0A6I3KRX0</accession>
<reference evidence="2 3" key="1">
    <citation type="submission" date="2019-11" db="EMBL/GenBank/DDBJ databases">
        <title>Nocardia sp. nov. CT2-14 isolated from soil.</title>
        <authorList>
            <person name="Kanchanasin P."/>
            <person name="Tanasupawat S."/>
            <person name="Yuki M."/>
            <person name="Kudo T."/>
        </authorList>
    </citation>
    <scope>NUCLEOTIDE SEQUENCE [LARGE SCALE GENOMIC DNA]</scope>
    <source>
        <strain evidence="2 3">CT2-14</strain>
    </source>
</reference>
<feature type="compositionally biased region" description="Basic and acidic residues" evidence="1">
    <location>
        <begin position="123"/>
        <end position="138"/>
    </location>
</feature>
<dbReference type="EMBL" id="WMBB01000001">
    <property type="protein sequence ID" value="MTE11816.1"/>
    <property type="molecule type" value="Genomic_DNA"/>
</dbReference>
<evidence type="ECO:0008006" key="4">
    <source>
        <dbReference type="Google" id="ProtNLM"/>
    </source>
</evidence>
<evidence type="ECO:0000313" key="2">
    <source>
        <dbReference type="EMBL" id="MTE11816.1"/>
    </source>
</evidence>
<evidence type="ECO:0000313" key="3">
    <source>
        <dbReference type="Proteomes" id="UP000432464"/>
    </source>
</evidence>
<name>A0A6I3KRX0_9NOCA</name>
<proteinExistence type="predicted"/>
<sequence length="147" mass="15083">MSLQRRTPLTIGLGVAAAVLVAGGIATAVTLNGKDSGAGDDKRIETAVRDFYGALSSGGASQAVGKTCAGDRAQYDALPEAQKKAMDQGKVSMKVDSVEGITITGDRATAITLGTLTLPGTADSKRSTNEHLRKEDGAWKVCSTDAK</sequence>